<dbReference type="Proteomes" id="UP000726136">
    <property type="component" value="Unassembled WGS sequence"/>
</dbReference>
<keyword evidence="3" id="KW-1185">Reference proteome</keyword>
<keyword evidence="1" id="KW-0812">Transmembrane</keyword>
<proteinExistence type="predicted"/>
<name>A0ABR9ZFR5_VIBAN</name>
<sequence>MTYQNTPSSKSNIPVSAKYRLYRVGSGWVLVAALEALTYTVLALSLVKQAPPLGVISTAIIAILVTVLVTRSGFLSGAQLAGDLYSAVGQSLSKAKLSWFSDQHRTQLTQLAERGIPGF</sequence>
<dbReference type="EMBL" id="RDPI01001432">
    <property type="protein sequence ID" value="MBF4377127.1"/>
    <property type="molecule type" value="Genomic_DNA"/>
</dbReference>
<feature type="transmembrane region" description="Helical" evidence="1">
    <location>
        <begin position="53"/>
        <end position="70"/>
    </location>
</feature>
<reference evidence="2 3" key="1">
    <citation type="journal article" date="2021" name="PeerJ">
        <title>Analysis of 44 Vibrio anguillarum genomes reveals high genetic diversity.</title>
        <authorList>
            <person name="Hansen M.J."/>
            <person name="Dalsgaard I."/>
        </authorList>
    </citation>
    <scope>NUCLEOTIDE SEQUENCE [LARGE SCALE GENOMIC DNA]</scope>
    <source>
        <strain evidence="2 3">040915-1/1B</strain>
    </source>
</reference>
<keyword evidence="1" id="KW-0472">Membrane</keyword>
<feature type="transmembrane region" description="Helical" evidence="1">
    <location>
        <begin position="21"/>
        <end position="47"/>
    </location>
</feature>
<comment type="caution">
    <text evidence="2">The sequence shown here is derived from an EMBL/GenBank/DDBJ whole genome shotgun (WGS) entry which is preliminary data.</text>
</comment>
<accession>A0ABR9ZFR5</accession>
<evidence type="ECO:0000256" key="1">
    <source>
        <dbReference type="SAM" id="Phobius"/>
    </source>
</evidence>
<keyword evidence="1" id="KW-1133">Transmembrane helix</keyword>
<protein>
    <submittedName>
        <fullName evidence="2">ABC transporter</fullName>
    </submittedName>
</protein>
<evidence type="ECO:0000313" key="2">
    <source>
        <dbReference type="EMBL" id="MBF4377127.1"/>
    </source>
</evidence>
<organism evidence="2 3">
    <name type="scientific">Vibrio anguillarum</name>
    <name type="common">Listonella anguillarum</name>
    <dbReference type="NCBI Taxonomy" id="55601"/>
    <lineage>
        <taxon>Bacteria</taxon>
        <taxon>Pseudomonadati</taxon>
        <taxon>Pseudomonadota</taxon>
        <taxon>Gammaproteobacteria</taxon>
        <taxon>Vibrionales</taxon>
        <taxon>Vibrionaceae</taxon>
        <taxon>Vibrio</taxon>
    </lineage>
</organism>
<gene>
    <name evidence="2" type="ORF">EAY46_29570</name>
</gene>
<evidence type="ECO:0000313" key="3">
    <source>
        <dbReference type="Proteomes" id="UP000726136"/>
    </source>
</evidence>
<feature type="non-terminal residue" evidence="2">
    <location>
        <position position="119"/>
    </location>
</feature>